<accession>A0AAD7DK21</accession>
<gene>
    <name evidence="1" type="ORF">B0H16DRAFT_1752332</name>
</gene>
<dbReference type="EMBL" id="JARKIB010000811">
    <property type="protein sequence ID" value="KAJ7691400.1"/>
    <property type="molecule type" value="Genomic_DNA"/>
</dbReference>
<dbReference type="Proteomes" id="UP001215598">
    <property type="component" value="Unassembled WGS sequence"/>
</dbReference>
<name>A0AAD7DK21_9AGAR</name>
<proteinExistence type="predicted"/>
<comment type="caution">
    <text evidence="1">The sequence shown here is derived from an EMBL/GenBank/DDBJ whole genome shotgun (WGS) entry which is preliminary data.</text>
</comment>
<dbReference type="AlphaFoldDB" id="A0AAD7DK21"/>
<dbReference type="Gene3D" id="1.10.472.10">
    <property type="entry name" value="Cyclin-like"/>
    <property type="match status" value="1"/>
</dbReference>
<protein>
    <submittedName>
        <fullName evidence="1">Uncharacterized protein</fullName>
    </submittedName>
</protein>
<reference evidence="1" key="1">
    <citation type="submission" date="2023-03" db="EMBL/GenBank/DDBJ databases">
        <title>Massive genome expansion in bonnet fungi (Mycena s.s.) driven by repeated elements and novel gene families across ecological guilds.</title>
        <authorList>
            <consortium name="Lawrence Berkeley National Laboratory"/>
            <person name="Harder C.B."/>
            <person name="Miyauchi S."/>
            <person name="Viragh M."/>
            <person name="Kuo A."/>
            <person name="Thoen E."/>
            <person name="Andreopoulos B."/>
            <person name="Lu D."/>
            <person name="Skrede I."/>
            <person name="Drula E."/>
            <person name="Henrissat B."/>
            <person name="Morin E."/>
            <person name="Kohler A."/>
            <person name="Barry K."/>
            <person name="LaButti K."/>
            <person name="Morin E."/>
            <person name="Salamov A."/>
            <person name="Lipzen A."/>
            <person name="Mereny Z."/>
            <person name="Hegedus B."/>
            <person name="Baldrian P."/>
            <person name="Stursova M."/>
            <person name="Weitz H."/>
            <person name="Taylor A."/>
            <person name="Grigoriev I.V."/>
            <person name="Nagy L.G."/>
            <person name="Martin F."/>
            <person name="Kauserud H."/>
        </authorList>
    </citation>
    <scope>NUCLEOTIDE SEQUENCE</scope>
    <source>
        <strain evidence="1">CBHHK182m</strain>
    </source>
</reference>
<evidence type="ECO:0000313" key="2">
    <source>
        <dbReference type="Proteomes" id="UP001215598"/>
    </source>
</evidence>
<organism evidence="1 2">
    <name type="scientific">Mycena metata</name>
    <dbReference type="NCBI Taxonomy" id="1033252"/>
    <lineage>
        <taxon>Eukaryota</taxon>
        <taxon>Fungi</taxon>
        <taxon>Dikarya</taxon>
        <taxon>Basidiomycota</taxon>
        <taxon>Agaricomycotina</taxon>
        <taxon>Agaricomycetes</taxon>
        <taxon>Agaricomycetidae</taxon>
        <taxon>Agaricales</taxon>
        <taxon>Marasmiineae</taxon>
        <taxon>Mycenaceae</taxon>
        <taxon>Mycena</taxon>
    </lineage>
</organism>
<evidence type="ECO:0000313" key="1">
    <source>
        <dbReference type="EMBL" id="KAJ7691400.1"/>
    </source>
</evidence>
<sequence length="91" mass="10107">MAVASSSYLQHLQYTDATWAAVSLVPLAQINTMEREFLVPSAARRATFYQSRDSGGYNSERLVQGVMILTSDYDERFTPPLVPLRTPPLAA</sequence>
<keyword evidence="2" id="KW-1185">Reference proteome</keyword>